<dbReference type="Proteomes" id="UP000266327">
    <property type="component" value="Unassembled WGS sequence"/>
</dbReference>
<organism evidence="3 4">
    <name type="scientific">Noviherbaspirillum sedimenti</name>
    <dbReference type="NCBI Taxonomy" id="2320865"/>
    <lineage>
        <taxon>Bacteria</taxon>
        <taxon>Pseudomonadati</taxon>
        <taxon>Pseudomonadota</taxon>
        <taxon>Betaproteobacteria</taxon>
        <taxon>Burkholderiales</taxon>
        <taxon>Oxalobacteraceae</taxon>
        <taxon>Noviherbaspirillum</taxon>
    </lineage>
</organism>
<keyword evidence="4" id="KW-1185">Reference proteome</keyword>
<accession>A0A3A3G293</accession>
<comment type="caution">
    <text evidence="3">The sequence shown here is derived from an EMBL/GenBank/DDBJ whole genome shotgun (WGS) entry which is preliminary data.</text>
</comment>
<gene>
    <name evidence="3" type="ORF">D3878_10735</name>
</gene>
<dbReference type="NCBIfam" id="TIGR02595">
    <property type="entry name" value="PEP_CTERM"/>
    <property type="match status" value="1"/>
</dbReference>
<protein>
    <submittedName>
        <fullName evidence="3">PEP-CTERM sorting domain-containing protein</fullName>
    </submittedName>
</protein>
<keyword evidence="1" id="KW-0732">Signal</keyword>
<dbReference type="AlphaFoldDB" id="A0A3A3G293"/>
<dbReference type="EMBL" id="QYUQ01000002">
    <property type="protein sequence ID" value="RJG01994.1"/>
    <property type="molecule type" value="Genomic_DNA"/>
</dbReference>
<evidence type="ECO:0000256" key="1">
    <source>
        <dbReference type="SAM" id="SignalP"/>
    </source>
</evidence>
<name>A0A3A3G293_9BURK</name>
<evidence type="ECO:0000313" key="4">
    <source>
        <dbReference type="Proteomes" id="UP000266327"/>
    </source>
</evidence>
<dbReference type="InterPro" id="IPR013424">
    <property type="entry name" value="Ice-binding_C"/>
</dbReference>
<proteinExistence type="predicted"/>
<dbReference type="OrthoDB" id="8566009at2"/>
<reference evidence="4" key="1">
    <citation type="submission" date="2018-09" db="EMBL/GenBank/DDBJ databases">
        <authorList>
            <person name="Zhu H."/>
        </authorList>
    </citation>
    <scope>NUCLEOTIDE SEQUENCE [LARGE SCALE GENOMIC DNA]</scope>
    <source>
        <strain evidence="4">K1S02-23</strain>
    </source>
</reference>
<evidence type="ECO:0000313" key="3">
    <source>
        <dbReference type="EMBL" id="RJG01994.1"/>
    </source>
</evidence>
<dbReference type="RefSeq" id="WP_119785456.1">
    <property type="nucleotide sequence ID" value="NZ_QYUQ01000002.1"/>
</dbReference>
<dbReference type="Pfam" id="PF07589">
    <property type="entry name" value="PEP-CTERM"/>
    <property type="match status" value="1"/>
</dbReference>
<feature type="signal peptide" evidence="1">
    <location>
        <begin position="1"/>
        <end position="33"/>
    </location>
</feature>
<feature type="chain" id="PRO_5017205832" evidence="1">
    <location>
        <begin position="34"/>
        <end position="246"/>
    </location>
</feature>
<feature type="domain" description="Ice-binding protein C-terminal" evidence="2">
    <location>
        <begin position="216"/>
        <end position="239"/>
    </location>
</feature>
<sequence length="246" mass="26204">MKAIKRFVHIMRGWRLNVFTVVAALFVSMSAQAAVITVQGTNSFGPVNCIPFGCPAFYDPHMGFIYKNLPAFTLNPGDILAYDLGQANDLPLSFTISLAATTNNGGTIAASPFTTIATNSTPAVPTGDNIPYNYELAFTITNSFNFSGGGLIVDFLPTGLSTTDATGDQVLMVSNGNDPSGFFVQRYYFGAFAGDTSSGDTSHIGNFRIITNDVHQVPEPASLALLSVGLFGFIASRRKSEKSKNV</sequence>
<evidence type="ECO:0000259" key="2">
    <source>
        <dbReference type="Pfam" id="PF07589"/>
    </source>
</evidence>